<gene>
    <name evidence="3" type="ORF">S01H1_51597</name>
</gene>
<feature type="non-terminal residue" evidence="3">
    <location>
        <position position="260"/>
    </location>
</feature>
<organism evidence="3">
    <name type="scientific">marine sediment metagenome</name>
    <dbReference type="NCBI Taxonomy" id="412755"/>
    <lineage>
        <taxon>unclassified sequences</taxon>
        <taxon>metagenomes</taxon>
        <taxon>ecological metagenomes</taxon>
    </lineage>
</organism>
<feature type="non-terminal residue" evidence="3">
    <location>
        <position position="1"/>
    </location>
</feature>
<protein>
    <submittedName>
        <fullName evidence="3">Uncharacterized protein</fullName>
    </submittedName>
</protein>
<evidence type="ECO:0000259" key="1">
    <source>
        <dbReference type="Pfam" id="PF09967"/>
    </source>
</evidence>
<comment type="caution">
    <text evidence="3">The sequence shown here is derived from an EMBL/GenBank/DDBJ whole genome shotgun (WGS) entry which is preliminary data.</text>
</comment>
<dbReference type="AlphaFoldDB" id="X0XHH8"/>
<feature type="domain" description="Putative metallopeptidase" evidence="2">
    <location>
        <begin position="29"/>
        <end position="164"/>
    </location>
</feature>
<name>X0XHH8_9ZZZZ</name>
<proteinExistence type="predicted"/>
<sequence>PKDPAIMALPEEMRGPFYPWKLGCEDGHVWEHYYRQMRQNAEDKPEDPAIVTEGDCGSGAHGVTRAWELGDPEASGVEGVTDADWEDVKDIVARAITEHAKTHGTVPGGWVEWANALLTPPLIQWDQLLASHLRWGINDASGMVYHSYQRPSRRQSAYRDFVMPAMRRPIPFVCIIGDTSYSMSLSRLAYVRGIVRDICQSLGAKLAFLATDAAVHGGVQMVHDGPNVELRGRGGTNMCVGIDYALTNVYPKPDVIVVCT</sequence>
<accession>X0XHH8</accession>
<evidence type="ECO:0000313" key="3">
    <source>
        <dbReference type="EMBL" id="GAG24401.1"/>
    </source>
</evidence>
<dbReference type="Pfam" id="PF09967">
    <property type="entry name" value="DUF2201"/>
    <property type="match status" value="1"/>
</dbReference>
<dbReference type="InterPro" id="IPR018698">
    <property type="entry name" value="VWA-like_dom"/>
</dbReference>
<dbReference type="Pfam" id="PF13203">
    <property type="entry name" value="DUF2201_N"/>
    <property type="match status" value="1"/>
</dbReference>
<dbReference type="InterPro" id="IPR025154">
    <property type="entry name" value="Put_metallopeptidase_dom"/>
</dbReference>
<dbReference type="EMBL" id="BARS01033299">
    <property type="protein sequence ID" value="GAG24401.1"/>
    <property type="molecule type" value="Genomic_DNA"/>
</dbReference>
<feature type="domain" description="VWA-like" evidence="1">
    <location>
        <begin position="174"/>
        <end position="256"/>
    </location>
</feature>
<dbReference type="PANTHER" id="PTHR38730">
    <property type="entry name" value="SLL7028 PROTEIN"/>
    <property type="match status" value="1"/>
</dbReference>
<reference evidence="3" key="1">
    <citation type="journal article" date="2014" name="Front. Microbiol.">
        <title>High frequency of phylogenetically diverse reductive dehalogenase-homologous genes in deep subseafloor sedimentary metagenomes.</title>
        <authorList>
            <person name="Kawai M."/>
            <person name="Futagami T."/>
            <person name="Toyoda A."/>
            <person name="Takaki Y."/>
            <person name="Nishi S."/>
            <person name="Hori S."/>
            <person name="Arai W."/>
            <person name="Tsubouchi T."/>
            <person name="Morono Y."/>
            <person name="Uchiyama I."/>
            <person name="Ito T."/>
            <person name="Fujiyama A."/>
            <person name="Inagaki F."/>
            <person name="Takami H."/>
        </authorList>
    </citation>
    <scope>NUCLEOTIDE SEQUENCE</scope>
    <source>
        <strain evidence="3">Expedition CK06-06</strain>
    </source>
</reference>
<dbReference type="PANTHER" id="PTHR38730:SF1">
    <property type="entry name" value="SLL7028 PROTEIN"/>
    <property type="match status" value="1"/>
</dbReference>
<evidence type="ECO:0000259" key="2">
    <source>
        <dbReference type="Pfam" id="PF13203"/>
    </source>
</evidence>